<reference evidence="4" key="1">
    <citation type="journal article" date="2017" name="Nat. Commun.">
        <title>The North American bullfrog draft genome provides insight into hormonal regulation of long noncoding RNA.</title>
        <authorList>
            <person name="Hammond S.A."/>
            <person name="Warren R.L."/>
            <person name="Vandervalk B.P."/>
            <person name="Kucuk E."/>
            <person name="Khan H."/>
            <person name="Gibb E.A."/>
            <person name="Pandoh P."/>
            <person name="Kirk H."/>
            <person name="Zhao Y."/>
            <person name="Jones M."/>
            <person name="Mungall A.J."/>
            <person name="Coope R."/>
            <person name="Pleasance S."/>
            <person name="Moore R.A."/>
            <person name="Holt R.A."/>
            <person name="Round J.M."/>
            <person name="Ohora S."/>
            <person name="Walle B.V."/>
            <person name="Veldhoen N."/>
            <person name="Helbing C.C."/>
            <person name="Birol I."/>
        </authorList>
    </citation>
    <scope>NUCLEOTIDE SEQUENCE [LARGE SCALE GENOMIC DNA]</scope>
</reference>
<name>A0A2G9QCQ5_AQUCT</name>
<feature type="region of interest" description="Disordered" evidence="1">
    <location>
        <begin position="34"/>
        <end position="61"/>
    </location>
</feature>
<organism evidence="3 4">
    <name type="scientific">Aquarana catesbeiana</name>
    <name type="common">American bullfrog</name>
    <name type="synonym">Rana catesbeiana</name>
    <dbReference type="NCBI Taxonomy" id="8400"/>
    <lineage>
        <taxon>Eukaryota</taxon>
        <taxon>Metazoa</taxon>
        <taxon>Chordata</taxon>
        <taxon>Craniata</taxon>
        <taxon>Vertebrata</taxon>
        <taxon>Euteleostomi</taxon>
        <taxon>Amphibia</taxon>
        <taxon>Batrachia</taxon>
        <taxon>Anura</taxon>
        <taxon>Neobatrachia</taxon>
        <taxon>Ranoidea</taxon>
        <taxon>Ranidae</taxon>
        <taxon>Aquarana</taxon>
    </lineage>
</organism>
<protein>
    <submittedName>
        <fullName evidence="3">Uncharacterized protein</fullName>
    </submittedName>
</protein>
<evidence type="ECO:0000313" key="4">
    <source>
        <dbReference type="Proteomes" id="UP000228934"/>
    </source>
</evidence>
<sequence>MHETNAALLALMSFISRLYLTFGDPETCLLVCISTTGSPPSPGQTAAKRPQSQSRTTSGHE</sequence>
<feature type="signal peptide" evidence="2">
    <location>
        <begin position="1"/>
        <end position="23"/>
    </location>
</feature>
<evidence type="ECO:0000313" key="3">
    <source>
        <dbReference type="EMBL" id="PIO13392.1"/>
    </source>
</evidence>
<accession>A0A2G9QCQ5</accession>
<keyword evidence="2" id="KW-0732">Signal</keyword>
<proteinExistence type="predicted"/>
<feature type="compositionally biased region" description="Polar residues" evidence="1">
    <location>
        <begin position="50"/>
        <end position="61"/>
    </location>
</feature>
<dbReference type="Proteomes" id="UP000228934">
    <property type="component" value="Unassembled WGS sequence"/>
</dbReference>
<gene>
    <name evidence="3" type="ORF">AB205_0198650</name>
</gene>
<evidence type="ECO:0000256" key="2">
    <source>
        <dbReference type="SAM" id="SignalP"/>
    </source>
</evidence>
<dbReference type="EMBL" id="KZ059796">
    <property type="protein sequence ID" value="PIO13392.1"/>
    <property type="molecule type" value="Genomic_DNA"/>
</dbReference>
<feature type="chain" id="PRO_5013769120" evidence="2">
    <location>
        <begin position="24"/>
        <end position="61"/>
    </location>
</feature>
<keyword evidence="4" id="KW-1185">Reference proteome</keyword>
<dbReference type="AlphaFoldDB" id="A0A2G9QCQ5"/>
<evidence type="ECO:0000256" key="1">
    <source>
        <dbReference type="SAM" id="MobiDB-lite"/>
    </source>
</evidence>